<dbReference type="eggNOG" id="COG2320">
    <property type="taxonomic scope" value="Bacteria"/>
</dbReference>
<accession>A0A074M880</accession>
<dbReference type="PANTHER" id="PTHR34822">
    <property type="entry name" value="GRPB DOMAIN PROTEIN (AFU_ORTHOLOGUE AFUA_1G01530)"/>
    <property type="match status" value="1"/>
</dbReference>
<evidence type="ECO:0008006" key="3">
    <source>
        <dbReference type="Google" id="ProtNLM"/>
    </source>
</evidence>
<dbReference type="EMBL" id="JMIR01000026">
    <property type="protein sequence ID" value="KEO82177.1"/>
    <property type="molecule type" value="Genomic_DNA"/>
</dbReference>
<dbReference type="PANTHER" id="PTHR34822:SF1">
    <property type="entry name" value="GRPB FAMILY PROTEIN"/>
    <property type="match status" value="1"/>
</dbReference>
<dbReference type="SUPFAM" id="SSF81301">
    <property type="entry name" value="Nucleotidyltransferase"/>
    <property type="match status" value="1"/>
</dbReference>
<evidence type="ECO:0000313" key="1">
    <source>
        <dbReference type="EMBL" id="KEO82177.1"/>
    </source>
</evidence>
<keyword evidence="2" id="KW-1185">Reference proteome</keyword>
<dbReference type="InterPro" id="IPR043519">
    <property type="entry name" value="NT_sf"/>
</dbReference>
<gene>
    <name evidence="1" type="ORF">EL26_16705</name>
</gene>
<dbReference type="Proteomes" id="UP000027931">
    <property type="component" value="Unassembled WGS sequence"/>
</dbReference>
<organism evidence="1 2">
    <name type="scientific">Tumebacillus flagellatus</name>
    <dbReference type="NCBI Taxonomy" id="1157490"/>
    <lineage>
        <taxon>Bacteria</taxon>
        <taxon>Bacillati</taxon>
        <taxon>Bacillota</taxon>
        <taxon>Bacilli</taxon>
        <taxon>Bacillales</taxon>
        <taxon>Alicyclobacillaceae</taxon>
        <taxon>Tumebacillus</taxon>
    </lineage>
</organism>
<dbReference type="Gene3D" id="3.30.460.10">
    <property type="entry name" value="Beta Polymerase, domain 2"/>
    <property type="match status" value="1"/>
</dbReference>
<dbReference type="InterPro" id="IPR007344">
    <property type="entry name" value="GrpB/CoaE"/>
</dbReference>
<reference evidence="1 2" key="1">
    <citation type="journal article" date="2013" name="Int. J. Syst. Evol. Microbiol.">
        <title>Tumebacillus flagellatus sp. nov., an alpha-amylase/pullulanase-producing bacterium isolated from cassava wastewater.</title>
        <authorList>
            <person name="Wang Q."/>
            <person name="Xie N."/>
            <person name="Qin Y."/>
            <person name="Shen N."/>
            <person name="Zhu J."/>
            <person name="Mi H."/>
            <person name="Huang R."/>
        </authorList>
    </citation>
    <scope>NUCLEOTIDE SEQUENCE [LARGE SCALE GENOMIC DNA]</scope>
    <source>
        <strain evidence="1 2">GST4</strain>
    </source>
</reference>
<dbReference type="Pfam" id="PF04229">
    <property type="entry name" value="GrpB"/>
    <property type="match status" value="1"/>
</dbReference>
<comment type="caution">
    <text evidence="1">The sequence shown here is derived from an EMBL/GenBank/DDBJ whole genome shotgun (WGS) entry which is preliminary data.</text>
</comment>
<dbReference type="AlphaFoldDB" id="A0A074M880"/>
<name>A0A074M880_9BACL</name>
<dbReference type="STRING" id="1157490.EL26_16705"/>
<protein>
    <recommendedName>
        <fullName evidence="3">GrpB family protein</fullName>
    </recommendedName>
</protein>
<proteinExistence type="predicted"/>
<sequence>MREKVEITPYDPAWPALYEAERESLLKELGGDVAAIEHIGSTSVPGLSAKPILDIQIGLSEMVPATVFEERLQRLGYRHQPGADDPNRRHFFRKGVPRTHHVHILTMDSREYRRHLLFRDYLRSHPETVAEYEALKKDLAARHGHDRGAYTDGKTAFIEEIVERAQKERGQE</sequence>
<evidence type="ECO:0000313" key="2">
    <source>
        <dbReference type="Proteomes" id="UP000027931"/>
    </source>
</evidence>